<dbReference type="SUPFAM" id="SSF109604">
    <property type="entry name" value="HD-domain/PDEase-like"/>
    <property type="match status" value="1"/>
</dbReference>
<dbReference type="InterPro" id="IPR003607">
    <property type="entry name" value="HD/PDEase_dom"/>
</dbReference>
<dbReference type="STRING" id="1802223.A2358_01260"/>
<reference evidence="2 3" key="1">
    <citation type="journal article" date="2016" name="Nat. Commun.">
        <title>Thousands of microbial genomes shed light on interconnected biogeochemical processes in an aquifer system.</title>
        <authorList>
            <person name="Anantharaman K."/>
            <person name="Brown C.T."/>
            <person name="Hug L.A."/>
            <person name="Sharon I."/>
            <person name="Castelle C.J."/>
            <person name="Probst A.J."/>
            <person name="Thomas B.C."/>
            <person name="Singh A."/>
            <person name="Wilkins M.J."/>
            <person name="Karaoz U."/>
            <person name="Brodie E.L."/>
            <person name="Williams K.H."/>
            <person name="Hubbard S.S."/>
            <person name="Banfield J.F."/>
        </authorList>
    </citation>
    <scope>NUCLEOTIDE SEQUENCE [LARGE SCALE GENOMIC DNA]</scope>
</reference>
<evidence type="ECO:0000259" key="1">
    <source>
        <dbReference type="SMART" id="SM00471"/>
    </source>
</evidence>
<sequence>MENLIKRIVQRVRPIYFGSKFYPKTCFKHALRVSEFAKDFSVKLGASRFISEAGGLLHDIGAAMYGRDNHHITGAQEATLVLLDCECPLDAVGPIVSAVYSHRGSEKIPFKIPEAKCVAAADAKDHFLFLEEVWQAQMGLGRTELEAYTRVSEELKNDWEKTDPEIKPLLDGAYEKARQKLLKIALANGRHKKSRKAAR</sequence>
<dbReference type="CDD" id="cd00077">
    <property type="entry name" value="HDc"/>
    <property type="match status" value="1"/>
</dbReference>
<dbReference type="AlphaFoldDB" id="A0A1G2IXJ0"/>
<proteinExistence type="predicted"/>
<dbReference type="Pfam" id="PF01966">
    <property type="entry name" value="HD"/>
    <property type="match status" value="1"/>
</dbReference>
<dbReference type="Proteomes" id="UP000178650">
    <property type="component" value="Unassembled WGS sequence"/>
</dbReference>
<gene>
    <name evidence="2" type="ORF">A2358_01260</name>
</gene>
<dbReference type="InterPro" id="IPR006674">
    <property type="entry name" value="HD_domain"/>
</dbReference>
<feature type="domain" description="HD/PDEase" evidence="1">
    <location>
        <begin position="22"/>
        <end position="136"/>
    </location>
</feature>
<dbReference type="EMBL" id="MHPJ01000001">
    <property type="protein sequence ID" value="OGZ79574.1"/>
    <property type="molecule type" value="Genomic_DNA"/>
</dbReference>
<accession>A0A1G2IXJ0</accession>
<dbReference type="Gene3D" id="1.10.3210.10">
    <property type="entry name" value="Hypothetical protein af1432"/>
    <property type="match status" value="1"/>
</dbReference>
<comment type="caution">
    <text evidence="2">The sequence shown here is derived from an EMBL/GenBank/DDBJ whole genome shotgun (WGS) entry which is preliminary data.</text>
</comment>
<organism evidence="2 3">
    <name type="scientific">Candidatus Staskawiczbacteria bacterium RIFOXYB1_FULL_37_44</name>
    <dbReference type="NCBI Taxonomy" id="1802223"/>
    <lineage>
        <taxon>Bacteria</taxon>
        <taxon>Candidatus Staskawicziibacteriota</taxon>
    </lineage>
</organism>
<name>A0A1G2IXJ0_9BACT</name>
<evidence type="ECO:0000313" key="2">
    <source>
        <dbReference type="EMBL" id="OGZ79574.1"/>
    </source>
</evidence>
<protein>
    <recommendedName>
        <fullName evidence="1">HD/PDEase domain-containing protein</fullName>
    </recommendedName>
</protein>
<evidence type="ECO:0000313" key="3">
    <source>
        <dbReference type="Proteomes" id="UP000178650"/>
    </source>
</evidence>
<dbReference type="SMART" id="SM00471">
    <property type="entry name" value="HDc"/>
    <property type="match status" value="1"/>
</dbReference>